<proteinExistence type="predicted"/>
<dbReference type="Gene3D" id="2.10.25.10">
    <property type="entry name" value="Laminin"/>
    <property type="match status" value="1"/>
</dbReference>
<dbReference type="Pfam" id="PF00094">
    <property type="entry name" value="VWD"/>
    <property type="match status" value="1"/>
</dbReference>
<dbReference type="Ensembl" id="ENSPKIT00000013758.1">
    <property type="protein sequence ID" value="ENSPKIP00000032880.1"/>
    <property type="gene ID" value="ENSPKIG00000012805.1"/>
</dbReference>
<dbReference type="STRING" id="1676925.ENSPKIP00000032880"/>
<dbReference type="Proteomes" id="UP000261540">
    <property type="component" value="Unplaced"/>
</dbReference>
<dbReference type="InterPro" id="IPR001846">
    <property type="entry name" value="VWF_type-D"/>
</dbReference>
<dbReference type="Pfam" id="PF08742">
    <property type="entry name" value="C8"/>
    <property type="match status" value="2"/>
</dbReference>
<keyword evidence="5" id="KW-1185">Reference proteome</keyword>
<evidence type="ECO:0000256" key="1">
    <source>
        <dbReference type="ARBA" id="ARBA00023157"/>
    </source>
</evidence>
<dbReference type="SMART" id="SM00832">
    <property type="entry name" value="C8"/>
    <property type="match status" value="2"/>
</dbReference>
<dbReference type="PANTHER" id="PTHR11339">
    <property type="entry name" value="EXTRACELLULAR MATRIX GLYCOPROTEIN RELATED"/>
    <property type="match status" value="1"/>
</dbReference>
<dbReference type="Pfam" id="PF01826">
    <property type="entry name" value="TIL"/>
    <property type="match status" value="1"/>
</dbReference>
<dbReference type="InterPro" id="IPR050780">
    <property type="entry name" value="Mucin_vWF_Thrombospondin_sf"/>
</dbReference>
<dbReference type="PANTHER" id="PTHR11339:SF244">
    <property type="entry name" value="IGGFC-BINDING PROTEIN"/>
    <property type="match status" value="1"/>
</dbReference>
<dbReference type="PROSITE" id="PS51233">
    <property type="entry name" value="VWFD"/>
    <property type="match status" value="1"/>
</dbReference>
<dbReference type="SUPFAM" id="SSF57603">
    <property type="entry name" value="FnI-like domain"/>
    <property type="match status" value="1"/>
</dbReference>
<dbReference type="InterPro" id="IPR002919">
    <property type="entry name" value="TIL_dom"/>
</dbReference>
<reference evidence="4" key="1">
    <citation type="submission" date="2025-08" db="UniProtKB">
        <authorList>
            <consortium name="Ensembl"/>
        </authorList>
    </citation>
    <scope>IDENTIFICATION</scope>
</reference>
<feature type="domain" description="VWFD" evidence="3">
    <location>
        <begin position="223"/>
        <end position="410"/>
    </location>
</feature>
<keyword evidence="2" id="KW-0325">Glycoprotein</keyword>
<dbReference type="GeneTree" id="ENSGT00950000183155"/>
<keyword evidence="1" id="KW-1015">Disulfide bond</keyword>
<accession>A0A3B3SRB9</accession>
<protein>
    <recommendedName>
        <fullName evidence="3">VWFD domain-containing protein</fullName>
    </recommendedName>
</protein>
<evidence type="ECO:0000313" key="4">
    <source>
        <dbReference type="Ensembl" id="ENSPKIP00000032880.1"/>
    </source>
</evidence>
<dbReference type="SMART" id="SM00216">
    <property type="entry name" value="VWD"/>
    <property type="match status" value="1"/>
</dbReference>
<evidence type="ECO:0000313" key="5">
    <source>
        <dbReference type="Proteomes" id="UP000261540"/>
    </source>
</evidence>
<dbReference type="SUPFAM" id="SSF57567">
    <property type="entry name" value="Serine protease inhibitors"/>
    <property type="match status" value="1"/>
</dbReference>
<sequence length="507" mass="56004">MGQSWRVAETPGCVQGCNGPCPSCSFFQKIWYKNDRYCGLLKDDHGPLSSCFSKVDPTEFYQSCMNDVCLNKGEGRAQCSVLAAYVALCQKNGVQVSEWRSRSFCDKQCPANSQYSLCASGCPATCGNLSPPVGCDTSCQESCVCDKGFILSGNKCVPFNKCGCMFNGMYYYLGQTFSPNATCDVECKCTDDGRVLCSKLSCAAHEKCEIRNGVRGCYPFGNGICSIYGDPHYNTFDNTTYDFQGTCTYVAAKACHIEGTHLTPFTVVVENERWYPQSSQNVSVAKLVALEVYGNTLILRRNQIGLIMVNGILANLPMKLNNGSFPVVEAYQDGIFYVIKTDFGLTIKYDLVYHVIITVPSNYEGKTCGLCGNFNYKANDDFQLPDGKTAKDLLTFGLAWKVSVSGVVCDDGCSGDICPNCDEDKKGQLQEQCETLRNPNGPFAKCHNLINPNSYFRDCVYDTCMSDRDHKMLCHSIAAYVADCQNIGTEIKNWRTPTFCRKYLGDS</sequence>
<name>A0A3B3SRB9_9TELE</name>
<evidence type="ECO:0000259" key="3">
    <source>
        <dbReference type="PROSITE" id="PS51233"/>
    </source>
</evidence>
<dbReference type="CDD" id="cd19941">
    <property type="entry name" value="TIL"/>
    <property type="match status" value="1"/>
</dbReference>
<evidence type="ECO:0000256" key="2">
    <source>
        <dbReference type="ARBA" id="ARBA00023180"/>
    </source>
</evidence>
<reference evidence="4" key="2">
    <citation type="submission" date="2025-09" db="UniProtKB">
        <authorList>
            <consortium name="Ensembl"/>
        </authorList>
    </citation>
    <scope>IDENTIFICATION</scope>
</reference>
<dbReference type="GO" id="GO:0031012">
    <property type="term" value="C:extracellular matrix"/>
    <property type="evidence" value="ECO:0007669"/>
    <property type="project" value="TreeGrafter"/>
</dbReference>
<dbReference type="InterPro" id="IPR025615">
    <property type="entry name" value="TILa_dom"/>
</dbReference>
<dbReference type="AlphaFoldDB" id="A0A3B3SRB9"/>
<dbReference type="FunFam" id="2.10.25.10:FF:000055">
    <property type="entry name" value="alpha-tectorin isoform X1"/>
    <property type="match status" value="1"/>
</dbReference>
<dbReference type="InterPro" id="IPR014853">
    <property type="entry name" value="VWF/SSPO/ZAN-like_Cys-rich_dom"/>
</dbReference>
<dbReference type="GO" id="GO:0005615">
    <property type="term" value="C:extracellular space"/>
    <property type="evidence" value="ECO:0007669"/>
    <property type="project" value="TreeGrafter"/>
</dbReference>
<dbReference type="InterPro" id="IPR036084">
    <property type="entry name" value="Ser_inhib-like_sf"/>
</dbReference>
<dbReference type="Pfam" id="PF12714">
    <property type="entry name" value="TILa"/>
    <property type="match status" value="1"/>
</dbReference>
<organism evidence="4 5">
    <name type="scientific">Paramormyrops kingsleyae</name>
    <dbReference type="NCBI Taxonomy" id="1676925"/>
    <lineage>
        <taxon>Eukaryota</taxon>
        <taxon>Metazoa</taxon>
        <taxon>Chordata</taxon>
        <taxon>Craniata</taxon>
        <taxon>Vertebrata</taxon>
        <taxon>Euteleostomi</taxon>
        <taxon>Actinopterygii</taxon>
        <taxon>Neopterygii</taxon>
        <taxon>Teleostei</taxon>
        <taxon>Osteoglossocephala</taxon>
        <taxon>Osteoglossomorpha</taxon>
        <taxon>Osteoglossiformes</taxon>
        <taxon>Mormyridae</taxon>
        <taxon>Paramormyrops</taxon>
    </lineage>
</organism>